<dbReference type="OrthoDB" id="6270098at2759"/>
<dbReference type="AlphaFoldDB" id="A0A504YFI3"/>
<gene>
    <name evidence="2" type="ORF">FGIG_08891</name>
</gene>
<evidence type="ECO:0000313" key="2">
    <source>
        <dbReference type="EMBL" id="TPP60492.1"/>
    </source>
</evidence>
<evidence type="ECO:0000313" key="3">
    <source>
        <dbReference type="Proteomes" id="UP000316759"/>
    </source>
</evidence>
<comment type="caution">
    <text evidence="2">The sequence shown here is derived from an EMBL/GenBank/DDBJ whole genome shotgun (WGS) entry which is preliminary data.</text>
</comment>
<keyword evidence="3" id="KW-1185">Reference proteome</keyword>
<dbReference type="Proteomes" id="UP000316759">
    <property type="component" value="Unassembled WGS sequence"/>
</dbReference>
<feature type="region of interest" description="Disordered" evidence="1">
    <location>
        <begin position="1"/>
        <end position="86"/>
    </location>
</feature>
<feature type="compositionally biased region" description="Basic residues" evidence="1">
    <location>
        <begin position="51"/>
        <end position="61"/>
    </location>
</feature>
<sequence length="96" mass="10671">MESSSDCYDQLDELPAPDGTRVPNTHLAGSSVMSRSFTSGNNANDLDSRHKDHHHHHHHTHGQTSHQAITPDAHPTRTHLPRNAFCPAKLRADLKL</sequence>
<reference evidence="2 3" key="1">
    <citation type="submission" date="2019-04" db="EMBL/GenBank/DDBJ databases">
        <title>Annotation for the trematode Fasciola gigantica.</title>
        <authorList>
            <person name="Choi Y.-J."/>
        </authorList>
    </citation>
    <scope>NUCLEOTIDE SEQUENCE [LARGE SCALE GENOMIC DNA]</scope>
    <source>
        <strain evidence="2">Uganda_cow_1</strain>
    </source>
</reference>
<feature type="compositionally biased region" description="Polar residues" evidence="1">
    <location>
        <begin position="27"/>
        <end position="45"/>
    </location>
</feature>
<name>A0A504YFI3_FASGI</name>
<dbReference type="EMBL" id="SUNJ01009370">
    <property type="protein sequence ID" value="TPP60492.1"/>
    <property type="molecule type" value="Genomic_DNA"/>
</dbReference>
<organism evidence="2 3">
    <name type="scientific">Fasciola gigantica</name>
    <name type="common">Giant liver fluke</name>
    <dbReference type="NCBI Taxonomy" id="46835"/>
    <lineage>
        <taxon>Eukaryota</taxon>
        <taxon>Metazoa</taxon>
        <taxon>Spiralia</taxon>
        <taxon>Lophotrochozoa</taxon>
        <taxon>Platyhelminthes</taxon>
        <taxon>Trematoda</taxon>
        <taxon>Digenea</taxon>
        <taxon>Plagiorchiida</taxon>
        <taxon>Echinostomata</taxon>
        <taxon>Echinostomatoidea</taxon>
        <taxon>Fasciolidae</taxon>
        <taxon>Fasciola</taxon>
    </lineage>
</organism>
<proteinExistence type="predicted"/>
<protein>
    <submittedName>
        <fullName evidence="2">Uncharacterized protein</fullName>
    </submittedName>
</protein>
<evidence type="ECO:0000256" key="1">
    <source>
        <dbReference type="SAM" id="MobiDB-lite"/>
    </source>
</evidence>
<accession>A0A504YFI3</accession>